<dbReference type="Proteomes" id="UP000275076">
    <property type="component" value="Unassembled WGS sequence"/>
</dbReference>
<dbReference type="GO" id="GO:0006826">
    <property type="term" value="P:iron ion transport"/>
    <property type="evidence" value="ECO:0007669"/>
    <property type="project" value="UniProtKB-KW"/>
</dbReference>
<dbReference type="PIRSF" id="PIRSF002825">
    <property type="entry name" value="CfbpA"/>
    <property type="match status" value="1"/>
</dbReference>
<sequence length="344" mass="37984">MIKQMVPFSLLVLLLVIGLSACGSMEDDAAENNQEEASQEEAITIYTSRDNDVDKEIFSMFTEETGVEVNVTSGSDDELIDQLENGNSPEADVYLSKDTTYLQQAQAEDALQAMETGSIPDQTPDEVRDEQMEWVGLTKNPRVIVYHTEEVDEKALSTYEALGEEAWQNRVVGGTIDNVYNQSFVASLITINGTESTHAWVEDIAGNFAGERMDSERDKVEAVAAGDGDVAIVNSQYVQSSDDQVGVFFPNQETSGTHVHVSGAAVLKASSNPSTASEFIRFLTSEQAQEKWTQENGEYPLHSDVEPEGMLQSWGEWEEQDLTLAKRSENHSEAIMLMEEAGWN</sequence>
<dbReference type="OrthoDB" id="9769319at2"/>
<dbReference type="RefSeq" id="WP_125560202.1">
    <property type="nucleotide sequence ID" value="NZ_RBVX01000034.1"/>
</dbReference>
<protein>
    <submittedName>
        <fullName evidence="6">Extracellular solute-binding protein</fullName>
    </submittedName>
</protein>
<evidence type="ECO:0000313" key="6">
    <source>
        <dbReference type="EMBL" id="RSL30610.1"/>
    </source>
</evidence>
<evidence type="ECO:0000256" key="1">
    <source>
        <dbReference type="ARBA" id="ARBA00008520"/>
    </source>
</evidence>
<dbReference type="PANTHER" id="PTHR30006">
    <property type="entry name" value="THIAMINE-BINDING PERIPLASMIC PROTEIN-RELATED"/>
    <property type="match status" value="1"/>
</dbReference>
<evidence type="ECO:0000256" key="3">
    <source>
        <dbReference type="ARBA" id="ARBA00022729"/>
    </source>
</evidence>
<keyword evidence="2" id="KW-0813">Transport</keyword>
<name>A0A428MWS1_9BACI</name>
<reference evidence="6 7" key="1">
    <citation type="submission" date="2018-10" db="EMBL/GenBank/DDBJ databases">
        <title>Draft genome sequence of Bacillus salarius IM0101, isolated from a hypersaline soil in Inner Mongolia, China.</title>
        <authorList>
            <person name="Yamprayoonswat W."/>
            <person name="Boonvisut S."/>
            <person name="Jumpathong W."/>
            <person name="Sittihan S."/>
            <person name="Ruangsuj P."/>
            <person name="Wanthongcharoen S."/>
            <person name="Thongpramul N."/>
            <person name="Pimmason S."/>
            <person name="Yu B."/>
            <person name="Yasawong M."/>
        </authorList>
    </citation>
    <scope>NUCLEOTIDE SEQUENCE [LARGE SCALE GENOMIC DNA]</scope>
    <source>
        <strain evidence="6 7">IM0101</strain>
    </source>
</reference>
<dbReference type="PROSITE" id="PS51257">
    <property type="entry name" value="PROKAR_LIPOPROTEIN"/>
    <property type="match status" value="1"/>
</dbReference>
<evidence type="ECO:0000313" key="7">
    <source>
        <dbReference type="Proteomes" id="UP000275076"/>
    </source>
</evidence>
<accession>A0A428MWS1</accession>
<proteinExistence type="inferred from homology"/>
<evidence type="ECO:0000256" key="2">
    <source>
        <dbReference type="ARBA" id="ARBA00022496"/>
    </source>
</evidence>
<organism evidence="6 7">
    <name type="scientific">Salibacterium salarium</name>
    <dbReference type="NCBI Taxonomy" id="284579"/>
    <lineage>
        <taxon>Bacteria</taxon>
        <taxon>Bacillati</taxon>
        <taxon>Bacillota</taxon>
        <taxon>Bacilli</taxon>
        <taxon>Bacillales</taxon>
        <taxon>Bacillaceae</taxon>
    </lineage>
</organism>
<dbReference type="AlphaFoldDB" id="A0A428MWS1"/>
<feature type="binding site" evidence="4">
    <location>
        <position position="237"/>
    </location>
    <ligand>
        <name>Fe cation</name>
        <dbReference type="ChEBI" id="CHEBI:24875"/>
    </ligand>
</feature>
<dbReference type="SUPFAM" id="SSF53850">
    <property type="entry name" value="Periplasmic binding protein-like II"/>
    <property type="match status" value="1"/>
</dbReference>
<dbReference type="EMBL" id="RBVX01000034">
    <property type="protein sequence ID" value="RSL30610.1"/>
    <property type="molecule type" value="Genomic_DNA"/>
</dbReference>
<dbReference type="Pfam" id="PF13531">
    <property type="entry name" value="SBP_bac_11"/>
    <property type="match status" value="1"/>
</dbReference>
<dbReference type="Gene3D" id="3.40.190.10">
    <property type="entry name" value="Periplasmic binding protein-like II"/>
    <property type="match status" value="2"/>
</dbReference>
<gene>
    <name evidence="6" type="ORF">D7Z54_24930</name>
</gene>
<dbReference type="PANTHER" id="PTHR30006:SF15">
    <property type="entry name" value="IRON-UTILIZATION PERIPLASMIC PROTEIN"/>
    <property type="match status" value="1"/>
</dbReference>
<dbReference type="GO" id="GO:0046872">
    <property type="term" value="F:metal ion binding"/>
    <property type="evidence" value="ECO:0007669"/>
    <property type="project" value="UniProtKB-KW"/>
</dbReference>
<comment type="caution">
    <text evidence="6">The sequence shown here is derived from an EMBL/GenBank/DDBJ whole genome shotgun (WGS) entry which is preliminary data.</text>
</comment>
<dbReference type="GO" id="GO:0030288">
    <property type="term" value="C:outer membrane-bounded periplasmic space"/>
    <property type="evidence" value="ECO:0007669"/>
    <property type="project" value="TreeGrafter"/>
</dbReference>
<keyword evidence="4" id="KW-0479">Metal-binding</keyword>
<comment type="similarity">
    <text evidence="1">Belongs to the bacterial solute-binding protein 1 family.</text>
</comment>
<evidence type="ECO:0000256" key="4">
    <source>
        <dbReference type="PIRSR" id="PIRSR002825-1"/>
    </source>
</evidence>
<keyword evidence="2" id="KW-0406">Ion transport</keyword>
<keyword evidence="7" id="KW-1185">Reference proteome</keyword>
<keyword evidence="2" id="KW-0410">Iron transport</keyword>
<evidence type="ECO:0000256" key="5">
    <source>
        <dbReference type="SAM" id="SignalP"/>
    </source>
</evidence>
<keyword evidence="3 5" id="KW-0732">Signal</keyword>
<keyword evidence="4" id="KW-0408">Iron</keyword>
<feature type="chain" id="PRO_5019346947" evidence="5">
    <location>
        <begin position="30"/>
        <end position="344"/>
    </location>
</feature>
<feature type="signal peptide" evidence="5">
    <location>
        <begin position="1"/>
        <end position="29"/>
    </location>
</feature>
<dbReference type="InterPro" id="IPR026045">
    <property type="entry name" value="Ferric-bd"/>
</dbReference>